<comment type="subcellular location">
    <subcellularLocation>
        <location evidence="1">Membrane</location>
        <topology evidence="1">Single-pass membrane protein</topology>
    </subcellularLocation>
</comment>
<dbReference type="InterPro" id="IPR026057">
    <property type="entry name" value="TBL_C"/>
</dbReference>
<keyword evidence="10" id="KW-1185">Reference proteome</keyword>
<feature type="domain" description="Trichome birefringence-like C-terminal" evidence="7">
    <location>
        <begin position="118"/>
        <end position="407"/>
    </location>
</feature>
<evidence type="ECO:0000256" key="4">
    <source>
        <dbReference type="ARBA" id="ARBA00022968"/>
    </source>
</evidence>
<dbReference type="GO" id="GO:0016413">
    <property type="term" value="F:O-acetyltransferase activity"/>
    <property type="evidence" value="ECO:0007669"/>
    <property type="project" value="InterPro"/>
</dbReference>
<organism evidence="9 10">
    <name type="scientific">Morella rubra</name>
    <name type="common">Chinese bayberry</name>
    <dbReference type="NCBI Taxonomy" id="262757"/>
    <lineage>
        <taxon>Eukaryota</taxon>
        <taxon>Viridiplantae</taxon>
        <taxon>Streptophyta</taxon>
        <taxon>Embryophyta</taxon>
        <taxon>Tracheophyta</taxon>
        <taxon>Spermatophyta</taxon>
        <taxon>Magnoliopsida</taxon>
        <taxon>eudicotyledons</taxon>
        <taxon>Gunneridae</taxon>
        <taxon>Pentapetalae</taxon>
        <taxon>rosids</taxon>
        <taxon>fabids</taxon>
        <taxon>Fagales</taxon>
        <taxon>Myricaceae</taxon>
        <taxon>Morella</taxon>
    </lineage>
</organism>
<keyword evidence="6" id="KW-0472">Membrane</keyword>
<dbReference type="InterPro" id="IPR029962">
    <property type="entry name" value="TBL"/>
</dbReference>
<dbReference type="GO" id="GO:0005794">
    <property type="term" value="C:Golgi apparatus"/>
    <property type="evidence" value="ECO:0007669"/>
    <property type="project" value="TreeGrafter"/>
</dbReference>
<evidence type="ECO:0000259" key="7">
    <source>
        <dbReference type="Pfam" id="PF13839"/>
    </source>
</evidence>
<dbReference type="EMBL" id="RXIC02000024">
    <property type="protein sequence ID" value="KAB1211153.1"/>
    <property type="molecule type" value="Genomic_DNA"/>
</dbReference>
<dbReference type="GO" id="GO:0016020">
    <property type="term" value="C:membrane"/>
    <property type="evidence" value="ECO:0007669"/>
    <property type="project" value="UniProtKB-SubCell"/>
</dbReference>
<gene>
    <name evidence="9" type="ORF">CJ030_MR6G021657</name>
</gene>
<evidence type="ECO:0000256" key="5">
    <source>
        <dbReference type="ARBA" id="ARBA00022989"/>
    </source>
</evidence>
<keyword evidence="4" id="KW-0735">Signal-anchor</keyword>
<protein>
    <submittedName>
        <fullName evidence="9">Protein trichome birefringence-like 19</fullName>
    </submittedName>
</protein>
<dbReference type="AlphaFoldDB" id="A0A6A1VEH5"/>
<evidence type="ECO:0000313" key="9">
    <source>
        <dbReference type="EMBL" id="KAB1211153.1"/>
    </source>
</evidence>
<dbReference type="PANTHER" id="PTHR32285:SF13">
    <property type="entry name" value="TRICHOME BIREFRINGENCE-LIKE N-TERMINAL DOMAIN-CONTAINING PROTEIN"/>
    <property type="match status" value="1"/>
</dbReference>
<comment type="similarity">
    <text evidence="2">Belongs to the PC-esterase family. TBL subfamily.</text>
</comment>
<evidence type="ECO:0000256" key="1">
    <source>
        <dbReference type="ARBA" id="ARBA00004167"/>
    </source>
</evidence>
<keyword evidence="3" id="KW-0812">Transmembrane</keyword>
<dbReference type="Proteomes" id="UP000516437">
    <property type="component" value="Chromosome 6"/>
</dbReference>
<dbReference type="InterPro" id="IPR025846">
    <property type="entry name" value="TBL_N"/>
</dbReference>
<sequence>MKFHASEFFGGKTTSPNISKQVFQLALTLVLLTIIPLCLIRNPHSPLPFPDINIHGSESTEFEKKCDIFSGTWVPFAKGPYYTNATCNLIFDQQNCMKFGRPDTEFQKWRWKPDECELPLFDAVQFLELVRGKSLAFVGDSVGKNQMQSLVCLLSSVVYPEDVTLKYTSDTNFNRWFYTDYNFTLAALWSPFLVKTSDADSSGDTFKGILNGLHLDKVDEAWAAEITKFDYVIISAGQWFFRPLLFYENGQLVGCNNCQQENITDLSVYYGYRKAFRTAFRTLLNLRDYKGVTFLRTFSPAHFENGEWNKGGNCVRTRPFTREELKVNQYIREMYSTQVEEQRAAAEEGSSRGLQFRLLNTTEAMLLRPDGHPNHYGQSPHRNVTLADCVHWCLPGPIDVWNEFLLYMLKREGQIAFGRKLQEIG</sequence>
<accession>A0A6A1VEH5</accession>
<dbReference type="Pfam" id="PF13839">
    <property type="entry name" value="PC-Esterase"/>
    <property type="match status" value="1"/>
</dbReference>
<feature type="domain" description="Trichome birefringence-like N-terminal" evidence="8">
    <location>
        <begin position="64"/>
        <end position="117"/>
    </location>
</feature>
<evidence type="ECO:0000256" key="6">
    <source>
        <dbReference type="ARBA" id="ARBA00023136"/>
    </source>
</evidence>
<evidence type="ECO:0000256" key="3">
    <source>
        <dbReference type="ARBA" id="ARBA00022692"/>
    </source>
</evidence>
<reference evidence="9 10" key="1">
    <citation type="journal article" date="2019" name="Plant Biotechnol. J.">
        <title>The red bayberry genome and genetic basis of sex determination.</title>
        <authorList>
            <person name="Jia H.M."/>
            <person name="Jia H.J."/>
            <person name="Cai Q.L."/>
            <person name="Wang Y."/>
            <person name="Zhao H.B."/>
            <person name="Yang W.F."/>
            <person name="Wang G.Y."/>
            <person name="Li Y.H."/>
            <person name="Zhan D.L."/>
            <person name="Shen Y.T."/>
            <person name="Niu Q.F."/>
            <person name="Chang L."/>
            <person name="Qiu J."/>
            <person name="Zhao L."/>
            <person name="Xie H.B."/>
            <person name="Fu W.Y."/>
            <person name="Jin J."/>
            <person name="Li X.W."/>
            <person name="Jiao Y."/>
            <person name="Zhou C.C."/>
            <person name="Tu T."/>
            <person name="Chai C.Y."/>
            <person name="Gao J.L."/>
            <person name="Fan L.J."/>
            <person name="van de Weg E."/>
            <person name="Wang J.Y."/>
            <person name="Gao Z.S."/>
        </authorList>
    </citation>
    <scope>NUCLEOTIDE SEQUENCE [LARGE SCALE GENOMIC DNA]</scope>
    <source>
        <tissue evidence="9">Leaves</tissue>
    </source>
</reference>
<evidence type="ECO:0000259" key="8">
    <source>
        <dbReference type="Pfam" id="PF14416"/>
    </source>
</evidence>
<dbReference type="PANTHER" id="PTHR32285">
    <property type="entry name" value="PROTEIN TRICHOME BIREFRINGENCE-LIKE 9-RELATED"/>
    <property type="match status" value="1"/>
</dbReference>
<evidence type="ECO:0000256" key="2">
    <source>
        <dbReference type="ARBA" id="ARBA00007727"/>
    </source>
</evidence>
<dbReference type="Pfam" id="PF14416">
    <property type="entry name" value="PMR5N"/>
    <property type="match status" value="1"/>
</dbReference>
<name>A0A6A1VEH5_9ROSI</name>
<dbReference type="OrthoDB" id="630188at2759"/>
<comment type="caution">
    <text evidence="9">The sequence shown here is derived from an EMBL/GenBank/DDBJ whole genome shotgun (WGS) entry which is preliminary data.</text>
</comment>
<evidence type="ECO:0000313" key="10">
    <source>
        <dbReference type="Proteomes" id="UP000516437"/>
    </source>
</evidence>
<keyword evidence="5" id="KW-1133">Transmembrane helix</keyword>
<proteinExistence type="inferred from homology"/>